<comment type="caution">
    <text evidence="2">The sequence shown here is derived from an EMBL/GenBank/DDBJ whole genome shotgun (WGS) entry which is preliminary data.</text>
</comment>
<keyword evidence="3" id="KW-1185">Reference proteome</keyword>
<keyword evidence="1" id="KW-0472">Membrane</keyword>
<sequence length="77" mass="9068">MERDEHQVFKACLVSGSLFAAFSLASFSILWAVNWRPWRLYRRNSFSNVGSQFRVHLQHSSAMHFVKSSYMYHSLII</sequence>
<reference evidence="2 3" key="1">
    <citation type="submission" date="2023-12" db="EMBL/GenBank/DDBJ databases">
        <title>A high-quality genome assembly for Dillenia turbinata (Dilleniales).</title>
        <authorList>
            <person name="Chanderbali A."/>
        </authorList>
    </citation>
    <scope>NUCLEOTIDE SEQUENCE [LARGE SCALE GENOMIC DNA]</scope>
    <source>
        <strain evidence="2">LSX21</strain>
        <tissue evidence="2">Leaf</tissue>
    </source>
</reference>
<evidence type="ECO:0000256" key="1">
    <source>
        <dbReference type="SAM" id="Phobius"/>
    </source>
</evidence>
<evidence type="ECO:0000313" key="2">
    <source>
        <dbReference type="EMBL" id="KAK6925767.1"/>
    </source>
</evidence>
<organism evidence="2 3">
    <name type="scientific">Dillenia turbinata</name>
    <dbReference type="NCBI Taxonomy" id="194707"/>
    <lineage>
        <taxon>Eukaryota</taxon>
        <taxon>Viridiplantae</taxon>
        <taxon>Streptophyta</taxon>
        <taxon>Embryophyta</taxon>
        <taxon>Tracheophyta</taxon>
        <taxon>Spermatophyta</taxon>
        <taxon>Magnoliopsida</taxon>
        <taxon>eudicotyledons</taxon>
        <taxon>Gunneridae</taxon>
        <taxon>Pentapetalae</taxon>
        <taxon>Dilleniales</taxon>
        <taxon>Dilleniaceae</taxon>
        <taxon>Dillenia</taxon>
    </lineage>
</organism>
<name>A0AAN8VE09_9MAGN</name>
<gene>
    <name evidence="2" type="ORF">RJ641_007486</name>
</gene>
<keyword evidence="1" id="KW-1133">Transmembrane helix</keyword>
<feature type="transmembrane region" description="Helical" evidence="1">
    <location>
        <begin position="12"/>
        <end position="33"/>
    </location>
</feature>
<dbReference type="AlphaFoldDB" id="A0AAN8VE09"/>
<dbReference type="EMBL" id="JBAMMX010000015">
    <property type="protein sequence ID" value="KAK6925767.1"/>
    <property type="molecule type" value="Genomic_DNA"/>
</dbReference>
<accession>A0AAN8VE09</accession>
<dbReference type="Proteomes" id="UP001370490">
    <property type="component" value="Unassembled WGS sequence"/>
</dbReference>
<evidence type="ECO:0000313" key="3">
    <source>
        <dbReference type="Proteomes" id="UP001370490"/>
    </source>
</evidence>
<protein>
    <submittedName>
        <fullName evidence="2">Uncharacterized protein</fullName>
    </submittedName>
</protein>
<keyword evidence="1" id="KW-0812">Transmembrane</keyword>
<proteinExistence type="predicted"/>